<feature type="signal peptide" evidence="1">
    <location>
        <begin position="1"/>
        <end position="16"/>
    </location>
</feature>
<organism evidence="2">
    <name type="scientific">Arundo donax</name>
    <name type="common">Giant reed</name>
    <name type="synonym">Donax arundinaceus</name>
    <dbReference type="NCBI Taxonomy" id="35708"/>
    <lineage>
        <taxon>Eukaryota</taxon>
        <taxon>Viridiplantae</taxon>
        <taxon>Streptophyta</taxon>
        <taxon>Embryophyta</taxon>
        <taxon>Tracheophyta</taxon>
        <taxon>Spermatophyta</taxon>
        <taxon>Magnoliopsida</taxon>
        <taxon>Liliopsida</taxon>
        <taxon>Poales</taxon>
        <taxon>Poaceae</taxon>
        <taxon>PACMAD clade</taxon>
        <taxon>Arundinoideae</taxon>
        <taxon>Arundineae</taxon>
        <taxon>Arundo</taxon>
    </lineage>
</organism>
<dbReference type="AlphaFoldDB" id="A0A0A8ZHX9"/>
<feature type="chain" id="PRO_5002045122" evidence="1">
    <location>
        <begin position="17"/>
        <end position="106"/>
    </location>
</feature>
<keyword evidence="1" id="KW-0732">Signal</keyword>
<proteinExistence type="predicted"/>
<protein>
    <submittedName>
        <fullName evidence="2">Uncharacterized protein</fullName>
    </submittedName>
</protein>
<sequence>MLLLCPAAIFISGSLSFIQDWLMIRFGGSINNSSIFERFSGLGAQLFAEHYGVFGTRWLWSIQLTAVAWSGTSCEEDPVQQLHGTGSQVSGSDASLQYPCYSVLLQ</sequence>
<name>A0A0A8ZHX9_ARUDO</name>
<reference evidence="2" key="1">
    <citation type="submission" date="2014-09" db="EMBL/GenBank/DDBJ databases">
        <authorList>
            <person name="Magalhaes I.L.F."/>
            <person name="Oliveira U."/>
            <person name="Santos F.R."/>
            <person name="Vidigal T.H.D.A."/>
            <person name="Brescovit A.D."/>
            <person name="Santos A.J."/>
        </authorList>
    </citation>
    <scope>NUCLEOTIDE SEQUENCE</scope>
    <source>
        <tissue evidence="2">Shoot tissue taken approximately 20 cm above the soil surface</tissue>
    </source>
</reference>
<accession>A0A0A8ZHX9</accession>
<dbReference type="EMBL" id="GBRH01261550">
    <property type="protein sequence ID" value="JAD36345.1"/>
    <property type="molecule type" value="Transcribed_RNA"/>
</dbReference>
<evidence type="ECO:0000256" key="1">
    <source>
        <dbReference type="SAM" id="SignalP"/>
    </source>
</evidence>
<evidence type="ECO:0000313" key="2">
    <source>
        <dbReference type="EMBL" id="JAD36345.1"/>
    </source>
</evidence>
<reference evidence="2" key="2">
    <citation type="journal article" date="2015" name="Data Brief">
        <title>Shoot transcriptome of the giant reed, Arundo donax.</title>
        <authorList>
            <person name="Barrero R.A."/>
            <person name="Guerrero F.D."/>
            <person name="Moolhuijzen P."/>
            <person name="Goolsby J.A."/>
            <person name="Tidwell J."/>
            <person name="Bellgard S.E."/>
            <person name="Bellgard M.I."/>
        </authorList>
    </citation>
    <scope>NUCLEOTIDE SEQUENCE</scope>
    <source>
        <tissue evidence="2">Shoot tissue taken approximately 20 cm above the soil surface</tissue>
    </source>
</reference>